<evidence type="ECO:0000313" key="6">
    <source>
        <dbReference type="Proteomes" id="UP001153636"/>
    </source>
</evidence>
<accession>A0A9P0GH52</accession>
<dbReference type="Pfam" id="PF26080">
    <property type="entry name" value="CUB_animal"/>
    <property type="match status" value="1"/>
</dbReference>
<organism evidence="5 6">
    <name type="scientific">Psylliodes chrysocephalus</name>
    <dbReference type="NCBI Taxonomy" id="3402493"/>
    <lineage>
        <taxon>Eukaryota</taxon>
        <taxon>Metazoa</taxon>
        <taxon>Ecdysozoa</taxon>
        <taxon>Arthropoda</taxon>
        <taxon>Hexapoda</taxon>
        <taxon>Insecta</taxon>
        <taxon>Pterygota</taxon>
        <taxon>Neoptera</taxon>
        <taxon>Endopterygota</taxon>
        <taxon>Coleoptera</taxon>
        <taxon>Polyphaga</taxon>
        <taxon>Cucujiformia</taxon>
        <taxon>Chrysomeloidea</taxon>
        <taxon>Chrysomelidae</taxon>
        <taxon>Galerucinae</taxon>
        <taxon>Alticini</taxon>
        <taxon>Psylliodes</taxon>
    </lineage>
</organism>
<dbReference type="PROSITE" id="PS01180">
    <property type="entry name" value="CUB"/>
    <property type="match status" value="1"/>
</dbReference>
<dbReference type="Gene3D" id="2.60.120.290">
    <property type="entry name" value="Spermadhesin, CUB domain"/>
    <property type="match status" value="1"/>
</dbReference>
<feature type="region of interest" description="Disordered" evidence="3">
    <location>
        <begin position="255"/>
        <end position="276"/>
    </location>
</feature>
<evidence type="ECO:0000256" key="2">
    <source>
        <dbReference type="PROSITE-ProRule" id="PRU00059"/>
    </source>
</evidence>
<comment type="caution">
    <text evidence="2">Lacks conserved residue(s) required for the propagation of feature annotation.</text>
</comment>
<keyword evidence="1" id="KW-1015">Disulfide bond</keyword>
<dbReference type="AlphaFoldDB" id="A0A9P0GH52"/>
<protein>
    <recommendedName>
        <fullName evidence="4">CUB domain-containing protein</fullName>
    </recommendedName>
</protein>
<sequence length="371" mass="41654">MCLVLLKMIGGIYRLKHCKVLNFFPVPVEEECNANDGRRKGICMNTYECRMEGGKSYGFCAHGFGVCCVFTSTCNQEIKNNLTYFVSPDFPDLTKGMTSCLLTVRKVHDEIAQLRFDFIHFNLGQPNRQTGVCEEDIFLLTAGTNSGDIILCGFNSGQHVYFDVDNTNDHITISINMSRKAVTRLWEIRITQVPFSQRAPAGCLQYFEGTTGIIQTMNFADNGRHLANQDYNICIRQEEEMCSISYEPCHENAFRISPNTDDDDDNTIDGSGDSGNIVEDRQMEVCNDRITVPCESDDLLLISEDEEMIQGICDVIHCGPSLCPMEEGPCRIESNISPFVIGVHFGDNLREVSPEDNLGMCLNYEQLPCNV</sequence>
<dbReference type="SUPFAM" id="SSF49854">
    <property type="entry name" value="Spermadhesin, CUB domain"/>
    <property type="match status" value="1"/>
</dbReference>
<dbReference type="PANTHER" id="PTHR33236">
    <property type="entry name" value="INTRAFLAGELLAR TRANSPORT PROTEIN 122 FAMILY PROTEIN-RELATED"/>
    <property type="match status" value="1"/>
</dbReference>
<evidence type="ECO:0000313" key="5">
    <source>
        <dbReference type="EMBL" id="CAH1109595.1"/>
    </source>
</evidence>
<dbReference type="OrthoDB" id="6344756at2759"/>
<feature type="domain" description="CUB" evidence="4">
    <location>
        <begin position="74"/>
        <end position="193"/>
    </location>
</feature>
<dbReference type="PANTHER" id="PTHR33236:SF4">
    <property type="entry name" value="CUB DOMAIN-CONTAINING PROTEIN"/>
    <property type="match status" value="1"/>
</dbReference>
<dbReference type="Proteomes" id="UP001153636">
    <property type="component" value="Chromosome 4"/>
</dbReference>
<evidence type="ECO:0000256" key="1">
    <source>
        <dbReference type="ARBA" id="ARBA00023157"/>
    </source>
</evidence>
<gene>
    <name evidence="5" type="ORF">PSYICH_LOCUS9911</name>
</gene>
<dbReference type="InterPro" id="IPR035914">
    <property type="entry name" value="Sperma_CUB_dom_sf"/>
</dbReference>
<reference evidence="5" key="1">
    <citation type="submission" date="2022-01" db="EMBL/GenBank/DDBJ databases">
        <authorList>
            <person name="King R."/>
        </authorList>
    </citation>
    <scope>NUCLEOTIDE SEQUENCE</scope>
</reference>
<proteinExistence type="predicted"/>
<dbReference type="EMBL" id="OV651816">
    <property type="protein sequence ID" value="CAH1109595.1"/>
    <property type="molecule type" value="Genomic_DNA"/>
</dbReference>
<keyword evidence="6" id="KW-1185">Reference proteome</keyword>
<name>A0A9P0GH52_9CUCU</name>
<dbReference type="InterPro" id="IPR000859">
    <property type="entry name" value="CUB_dom"/>
</dbReference>
<dbReference type="InterPro" id="IPR058698">
    <property type="entry name" value="CUB_metazoa"/>
</dbReference>
<evidence type="ECO:0000259" key="4">
    <source>
        <dbReference type="PROSITE" id="PS01180"/>
    </source>
</evidence>
<evidence type="ECO:0000256" key="3">
    <source>
        <dbReference type="SAM" id="MobiDB-lite"/>
    </source>
</evidence>